<comment type="caution">
    <text evidence="2">The sequence shown here is derived from an EMBL/GenBank/DDBJ whole genome shotgun (WGS) entry which is preliminary data.</text>
</comment>
<feature type="region of interest" description="Disordered" evidence="1">
    <location>
        <begin position="107"/>
        <end position="126"/>
    </location>
</feature>
<evidence type="ECO:0000313" key="2">
    <source>
        <dbReference type="EMBL" id="KAG0448337.1"/>
    </source>
</evidence>
<gene>
    <name evidence="2" type="ORF">HPP92_027862</name>
</gene>
<accession>A0A835PAU5</accession>
<evidence type="ECO:0000256" key="1">
    <source>
        <dbReference type="SAM" id="MobiDB-lite"/>
    </source>
</evidence>
<dbReference type="AlphaFoldDB" id="A0A835PAU5"/>
<dbReference type="EMBL" id="JADCNM010000319">
    <property type="protein sequence ID" value="KAG0448337.1"/>
    <property type="molecule type" value="Genomic_DNA"/>
</dbReference>
<organism evidence="2 3">
    <name type="scientific">Vanilla planifolia</name>
    <name type="common">Vanilla</name>
    <dbReference type="NCBI Taxonomy" id="51239"/>
    <lineage>
        <taxon>Eukaryota</taxon>
        <taxon>Viridiplantae</taxon>
        <taxon>Streptophyta</taxon>
        <taxon>Embryophyta</taxon>
        <taxon>Tracheophyta</taxon>
        <taxon>Spermatophyta</taxon>
        <taxon>Magnoliopsida</taxon>
        <taxon>Liliopsida</taxon>
        <taxon>Asparagales</taxon>
        <taxon>Orchidaceae</taxon>
        <taxon>Vanilloideae</taxon>
        <taxon>Vanilleae</taxon>
        <taxon>Vanilla</taxon>
    </lineage>
</organism>
<sequence length="126" mass="14366">MCNPHTEACRRSLRSLSESSKKRGDDFDHEIWVVLVLQLLRLRVNWPSKSLQKKSNHRIGMDLERRNPLKKEIIDRGCLMKSAEVDRPTVAQRNVHLSLSLVQQSFGDSTKDLTPSSGVERSISGE</sequence>
<reference evidence="2 3" key="1">
    <citation type="journal article" date="2020" name="Nat. Food">
        <title>A phased Vanilla planifolia genome enables genetic improvement of flavour and production.</title>
        <authorList>
            <person name="Hasing T."/>
            <person name="Tang H."/>
            <person name="Brym M."/>
            <person name="Khazi F."/>
            <person name="Huang T."/>
            <person name="Chambers A.H."/>
        </authorList>
    </citation>
    <scope>NUCLEOTIDE SEQUENCE [LARGE SCALE GENOMIC DNA]</scope>
    <source>
        <tissue evidence="2">Leaf</tissue>
    </source>
</reference>
<protein>
    <submittedName>
        <fullName evidence="2">Uncharacterized protein</fullName>
    </submittedName>
</protein>
<name>A0A835PAU5_VANPL</name>
<dbReference type="Proteomes" id="UP000639772">
    <property type="component" value="Unassembled WGS sequence"/>
</dbReference>
<evidence type="ECO:0000313" key="3">
    <source>
        <dbReference type="Proteomes" id="UP000639772"/>
    </source>
</evidence>
<proteinExistence type="predicted"/>